<evidence type="ECO:0000259" key="7">
    <source>
        <dbReference type="PROSITE" id="PS50075"/>
    </source>
</evidence>
<dbReference type="Pfam" id="PF13602">
    <property type="entry name" value="ADH_zinc_N_2"/>
    <property type="match status" value="1"/>
</dbReference>
<dbReference type="Gene3D" id="3.10.129.110">
    <property type="entry name" value="Polyketide synthase dehydratase"/>
    <property type="match status" value="1"/>
</dbReference>
<evidence type="ECO:0000256" key="5">
    <source>
        <dbReference type="PROSITE-ProRule" id="PRU01363"/>
    </source>
</evidence>
<dbReference type="InterPro" id="IPR036736">
    <property type="entry name" value="ACP-like_sf"/>
</dbReference>
<feature type="region of interest" description="C-terminal hotdog fold" evidence="5">
    <location>
        <begin position="189"/>
        <end position="328"/>
    </location>
</feature>
<dbReference type="SMART" id="SM00822">
    <property type="entry name" value="PKS_KR"/>
    <property type="match status" value="1"/>
</dbReference>
<dbReference type="CDD" id="cd08956">
    <property type="entry name" value="KR_3_FAS_SDR_x"/>
    <property type="match status" value="1"/>
</dbReference>
<dbReference type="EMBL" id="JBFAEG010000076">
    <property type="protein sequence ID" value="MEU5714114.1"/>
    <property type="molecule type" value="Genomic_DNA"/>
</dbReference>
<dbReference type="Pfam" id="PF21089">
    <property type="entry name" value="PKS_DH_N"/>
    <property type="match status" value="1"/>
</dbReference>
<keyword evidence="1" id="KW-0596">Phosphopantetheine</keyword>
<organism evidence="9 10">
    <name type="scientific">Streptomyces flaveolus</name>
    <dbReference type="NCBI Taxonomy" id="67297"/>
    <lineage>
        <taxon>Bacteria</taxon>
        <taxon>Bacillati</taxon>
        <taxon>Actinomycetota</taxon>
        <taxon>Actinomycetes</taxon>
        <taxon>Kitasatosporales</taxon>
        <taxon>Streptomycetaceae</taxon>
        <taxon>Streptomyces</taxon>
    </lineage>
</organism>
<feature type="region of interest" description="Disordered" evidence="6">
    <location>
        <begin position="1"/>
        <end position="20"/>
    </location>
</feature>
<dbReference type="Pfam" id="PF22953">
    <property type="entry name" value="SpnB_Rossmann"/>
    <property type="match status" value="1"/>
</dbReference>
<dbReference type="InterPro" id="IPR036291">
    <property type="entry name" value="NAD(P)-bd_dom_sf"/>
</dbReference>
<proteinExistence type="predicted"/>
<keyword evidence="2" id="KW-0597">Phosphoprotein</keyword>
<dbReference type="Pfam" id="PF00550">
    <property type="entry name" value="PP-binding"/>
    <property type="match status" value="1"/>
</dbReference>
<comment type="caution">
    <text evidence="9">The sequence shown here is derived from an EMBL/GenBank/DDBJ whole genome shotgun (WGS) entry which is preliminary data.</text>
</comment>
<evidence type="ECO:0000313" key="10">
    <source>
        <dbReference type="Proteomes" id="UP001551011"/>
    </source>
</evidence>
<evidence type="ECO:0000256" key="4">
    <source>
        <dbReference type="ARBA" id="ARBA00023268"/>
    </source>
</evidence>
<dbReference type="InterPro" id="IPR049552">
    <property type="entry name" value="PKS_DH_N"/>
</dbReference>
<dbReference type="InterPro" id="IPR055123">
    <property type="entry name" value="SpnB-like_Rossmann"/>
</dbReference>
<dbReference type="InterPro" id="IPR057326">
    <property type="entry name" value="KR_dom"/>
</dbReference>
<feature type="active site" description="Proton donor; for dehydratase activity" evidence="5">
    <location>
        <position position="250"/>
    </location>
</feature>
<dbReference type="Gene3D" id="3.90.180.10">
    <property type="entry name" value="Medium-chain alcohol dehydrogenases, catalytic domain"/>
    <property type="match status" value="1"/>
</dbReference>
<evidence type="ECO:0000313" key="9">
    <source>
        <dbReference type="EMBL" id="MEU5714114.1"/>
    </source>
</evidence>
<keyword evidence="10" id="KW-1185">Reference proteome</keyword>
<dbReference type="PANTHER" id="PTHR43775">
    <property type="entry name" value="FATTY ACID SYNTHASE"/>
    <property type="match status" value="1"/>
</dbReference>
<feature type="region of interest" description="N-terminal hotdog fold" evidence="5">
    <location>
        <begin position="50"/>
        <end position="175"/>
    </location>
</feature>
<dbReference type="PROSITE" id="PS01162">
    <property type="entry name" value="QOR_ZETA_CRYSTAL"/>
    <property type="match status" value="1"/>
</dbReference>
<evidence type="ECO:0000256" key="3">
    <source>
        <dbReference type="ARBA" id="ARBA00022679"/>
    </source>
</evidence>
<dbReference type="Gene3D" id="3.40.50.11460">
    <property type="match status" value="1"/>
</dbReference>
<dbReference type="PROSITE" id="PS50075">
    <property type="entry name" value="CARRIER"/>
    <property type="match status" value="1"/>
</dbReference>
<feature type="region of interest" description="Disordered" evidence="6">
    <location>
        <begin position="139"/>
        <end position="167"/>
    </location>
</feature>
<evidence type="ECO:0000256" key="6">
    <source>
        <dbReference type="SAM" id="MobiDB-lite"/>
    </source>
</evidence>
<dbReference type="SMART" id="SM00826">
    <property type="entry name" value="PKS_DH"/>
    <property type="match status" value="1"/>
</dbReference>
<protein>
    <submittedName>
        <fullName evidence="9">SDR family NAD(P)-dependent oxidoreductase</fullName>
    </submittedName>
</protein>
<dbReference type="InterPro" id="IPR049900">
    <property type="entry name" value="PKS_mFAS_DH"/>
</dbReference>
<feature type="compositionally biased region" description="Low complexity" evidence="6">
    <location>
        <begin position="1"/>
        <end position="10"/>
    </location>
</feature>
<dbReference type="Pfam" id="PF08240">
    <property type="entry name" value="ADH_N"/>
    <property type="match status" value="1"/>
</dbReference>
<dbReference type="PROSITE" id="PS52019">
    <property type="entry name" value="PKS_MFAS_DH"/>
    <property type="match status" value="1"/>
</dbReference>
<sequence>GHPTHWHTPTPTTPPPTNLPTYPFQHHRYWLEGPAAHSDAGSLGLDGTEHPVLSTVTTLAEGDTVVLSGRLSTRTQTWLADHAVGGTVLVPGAALLEFVLQAAQTVGGNRVDELTLEEPLLLPGRGAVRVQVAVEGAGEDGRRRVSVHSRPDGEDPEAGWTRHATGVVDPVPRPVPAGGWPASWPPADADPLEVSDLYDRLAELGYEYGPAFRNLTAAWRSGDTVYAEVALAGQFHDDAARFALHPALLDSALHAMGLGDFLGPGVRLPFSWSGVSLAAAGATALRVAVAPGAGGQDSVTLSVADPAGAVVAVAESLVLRPVDPDRLPSARRASGAVRSLYELGWTELSPTGDGAAEGAYDVLDARSTAGGTVPDAVREAVTELLERLRERLTDEPGGTGTGGAPQVPVVVLTRRAVAAAPGDLPDLVAAPLWGLVRSAATEHPGRVTVVDTDDTPASRGALAAAVATGEPQLALREGRVLVPRLAPVAAEEALVVPGDGSAWRLEAPGGSPDELRAVPHPGAGAPLAAGQVRIAVRAAGLNFRDVLSVLGMVPAEAPLGTEAAGTVLEVGPGVEGLAVGDRVFGLVPGAVGPVAVADRRLLARVPDGWSFATAAGVPAVFTTAYYALVELAGLRAGERLLVHSAAGGVGLAAVQLARHLGAEVFGTASPAKWGALRALGLDEAHLASSRTTGFEERVRGATDGAGVDVVLNSLTGEFTDASLRLLGPGGRFVEMGVADLREPSAIEAARPGVTYQPFELLGMDPARVGEALASVLALLERGVLSPLPVATWDVRRAPAAFRYFAQARQVGKVVLTVPAAGEPEHSGTVLVTGGTGTLGAELARHLVTGHGVRSLLLIGRRGPEAPGAAALVSELEELGARVRIEACDAADREALARLLESVDPARPLTGVVHAAGVLDDGILSSLTAEKVASVLRPKVDAAWNLHELTRGLDLSWFVLFSSASGLLGGAGQANYAAANVFLDALAAHRHGRGLPAASLAWGMWEAASGMTGHLAEADRARIARGGLVPMTLEEGMALFDAALAAGRPLLVPAPLDLAGLRADTAAGGVPAVLRSLVRGPVVRRAAQGGGTASAAGFAERLLALRGPERERAVLALVREQVAAVLGHGTPDGVDAERAFKEIGFDSLTSVELRNRVGAATGLRLPTTLVFEFPTPAALAGHLLGLLAPEDPTAELDRLLASVTVDGPEFPRLRERLRAALWRWDEEAGRDGTAPAAGAEDVDFADADDEELFRALDEELDAT</sequence>
<dbReference type="Gene3D" id="3.40.50.720">
    <property type="entry name" value="NAD(P)-binding Rossmann-like Domain"/>
    <property type="match status" value="1"/>
</dbReference>
<accession>A0ABV3AQA9</accession>
<dbReference type="PROSITE" id="PS00012">
    <property type="entry name" value="PHOSPHOPANTETHEINE"/>
    <property type="match status" value="1"/>
</dbReference>
<dbReference type="SUPFAM" id="SSF51735">
    <property type="entry name" value="NAD(P)-binding Rossmann-fold domains"/>
    <property type="match status" value="3"/>
</dbReference>
<name>A0ABV3AQA9_9ACTN</name>
<evidence type="ECO:0000259" key="8">
    <source>
        <dbReference type="PROSITE" id="PS52019"/>
    </source>
</evidence>
<keyword evidence="3" id="KW-0808">Transferase</keyword>
<dbReference type="InterPro" id="IPR020806">
    <property type="entry name" value="PKS_PP-bd"/>
</dbReference>
<feature type="compositionally biased region" description="Basic and acidic residues" evidence="6">
    <location>
        <begin position="139"/>
        <end position="153"/>
    </location>
</feature>
<evidence type="ECO:0000256" key="2">
    <source>
        <dbReference type="ARBA" id="ARBA00022553"/>
    </source>
</evidence>
<keyword evidence="4" id="KW-0511">Multifunctional enzyme</keyword>
<dbReference type="RefSeq" id="WP_356197917.1">
    <property type="nucleotide sequence ID" value="NZ_JBEXDP010000166.1"/>
</dbReference>
<dbReference type="Proteomes" id="UP001551011">
    <property type="component" value="Unassembled WGS sequence"/>
</dbReference>
<evidence type="ECO:0000256" key="1">
    <source>
        <dbReference type="ARBA" id="ARBA00022450"/>
    </source>
</evidence>
<dbReference type="SMART" id="SM00823">
    <property type="entry name" value="PKS_PP"/>
    <property type="match status" value="1"/>
</dbReference>
<dbReference type="InterPro" id="IPR002364">
    <property type="entry name" value="Quin_OxRdtase/zeta-crystal_CS"/>
</dbReference>
<dbReference type="InterPro" id="IPR042104">
    <property type="entry name" value="PKS_dehydratase_sf"/>
</dbReference>
<dbReference type="SUPFAM" id="SSF50129">
    <property type="entry name" value="GroES-like"/>
    <property type="match status" value="1"/>
</dbReference>
<dbReference type="Pfam" id="PF08659">
    <property type="entry name" value="KR"/>
    <property type="match status" value="1"/>
</dbReference>
<dbReference type="InterPro" id="IPR050091">
    <property type="entry name" value="PKS_NRPS_Biosynth_Enz"/>
</dbReference>
<reference evidence="9 10" key="1">
    <citation type="submission" date="2024-06" db="EMBL/GenBank/DDBJ databases">
        <title>The Natural Products Discovery Center: Release of the First 8490 Sequenced Strains for Exploring Actinobacteria Biosynthetic Diversity.</title>
        <authorList>
            <person name="Kalkreuter E."/>
            <person name="Kautsar S.A."/>
            <person name="Yang D."/>
            <person name="Bader C.D."/>
            <person name="Teijaro C.N."/>
            <person name="Fluegel L."/>
            <person name="Davis C.M."/>
            <person name="Simpson J.R."/>
            <person name="Lauterbach L."/>
            <person name="Steele A.D."/>
            <person name="Gui C."/>
            <person name="Meng S."/>
            <person name="Li G."/>
            <person name="Viehrig K."/>
            <person name="Ye F."/>
            <person name="Su P."/>
            <person name="Kiefer A.F."/>
            <person name="Nichols A."/>
            <person name="Cepeda A.J."/>
            <person name="Yan W."/>
            <person name="Fan B."/>
            <person name="Jiang Y."/>
            <person name="Adhikari A."/>
            <person name="Zheng C.-J."/>
            <person name="Schuster L."/>
            <person name="Cowan T.M."/>
            <person name="Smanski M.J."/>
            <person name="Chevrette M.G."/>
            <person name="De Carvalho L.P.S."/>
            <person name="Shen B."/>
        </authorList>
    </citation>
    <scope>NUCLEOTIDE SEQUENCE [LARGE SCALE GENOMIC DNA]</scope>
    <source>
        <strain evidence="9 10">NPDC020594</strain>
    </source>
</reference>
<dbReference type="CDD" id="cd05195">
    <property type="entry name" value="enoyl_red"/>
    <property type="match status" value="1"/>
</dbReference>
<feature type="domain" description="PKS/mFAS DH" evidence="8">
    <location>
        <begin position="50"/>
        <end position="328"/>
    </location>
</feature>
<dbReference type="InterPro" id="IPR006162">
    <property type="entry name" value="Ppantetheine_attach_site"/>
</dbReference>
<dbReference type="Gene3D" id="1.10.1200.10">
    <property type="entry name" value="ACP-like"/>
    <property type="match status" value="1"/>
</dbReference>
<dbReference type="Pfam" id="PF14765">
    <property type="entry name" value="PS-DH"/>
    <property type="match status" value="1"/>
</dbReference>
<dbReference type="PANTHER" id="PTHR43775:SF51">
    <property type="entry name" value="INACTIVE PHENOLPHTHIOCEROL SYNTHESIS POLYKETIDE SYNTHASE TYPE I PKS1-RELATED"/>
    <property type="match status" value="1"/>
</dbReference>
<dbReference type="InterPro" id="IPR049551">
    <property type="entry name" value="PKS_DH_C"/>
</dbReference>
<feature type="non-terminal residue" evidence="9">
    <location>
        <position position="1"/>
    </location>
</feature>
<dbReference type="InterPro" id="IPR013968">
    <property type="entry name" value="PKS_KR"/>
</dbReference>
<dbReference type="InterPro" id="IPR020843">
    <property type="entry name" value="ER"/>
</dbReference>
<dbReference type="SMART" id="SM01294">
    <property type="entry name" value="PKS_PP_betabranch"/>
    <property type="match status" value="1"/>
</dbReference>
<gene>
    <name evidence="9" type="ORF">AB0H04_46345</name>
</gene>
<dbReference type="InterPro" id="IPR020807">
    <property type="entry name" value="PKS_DH"/>
</dbReference>
<dbReference type="SUPFAM" id="SSF47336">
    <property type="entry name" value="ACP-like"/>
    <property type="match status" value="1"/>
</dbReference>
<dbReference type="InterPro" id="IPR013154">
    <property type="entry name" value="ADH-like_N"/>
</dbReference>
<feature type="domain" description="Carrier" evidence="7">
    <location>
        <begin position="1111"/>
        <end position="1186"/>
    </location>
</feature>
<dbReference type="InterPro" id="IPR009081">
    <property type="entry name" value="PP-bd_ACP"/>
</dbReference>
<feature type="active site" description="Proton acceptor; for dehydratase activity" evidence="5">
    <location>
        <position position="82"/>
    </location>
</feature>
<dbReference type="InterPro" id="IPR011032">
    <property type="entry name" value="GroES-like_sf"/>
</dbReference>
<dbReference type="SMART" id="SM00829">
    <property type="entry name" value="PKS_ER"/>
    <property type="match status" value="1"/>
</dbReference>